<feature type="chain" id="PRO_5002735888" evidence="1">
    <location>
        <begin position="27"/>
        <end position="150"/>
    </location>
</feature>
<keyword evidence="1" id="KW-0732">Signal</keyword>
<evidence type="ECO:0000256" key="1">
    <source>
        <dbReference type="SAM" id="SignalP"/>
    </source>
</evidence>
<feature type="signal peptide" evidence="1">
    <location>
        <begin position="1"/>
        <end position="26"/>
    </location>
</feature>
<protein>
    <submittedName>
        <fullName evidence="2">Secreted protein</fullName>
    </submittedName>
</protein>
<proteinExistence type="predicted"/>
<dbReference type="eggNOG" id="COG0393">
    <property type="taxonomic scope" value="Bacteria"/>
</dbReference>
<dbReference type="STRING" id="94624.Bpet4440"/>
<gene>
    <name evidence="2" type="ordered locus">Bpet4440</name>
</gene>
<dbReference type="AlphaFoldDB" id="A9IDB2"/>
<dbReference type="KEGG" id="bpt:Bpet4440"/>
<evidence type="ECO:0000313" key="2">
    <source>
        <dbReference type="EMBL" id="CAP44791.1"/>
    </source>
</evidence>
<organism evidence="2 3">
    <name type="scientific">Bordetella petrii (strain ATCC BAA-461 / DSM 12804 / CCUG 43448 / CIP 107267 / Se-1111R)</name>
    <dbReference type="NCBI Taxonomy" id="340100"/>
    <lineage>
        <taxon>Bacteria</taxon>
        <taxon>Pseudomonadati</taxon>
        <taxon>Pseudomonadota</taxon>
        <taxon>Betaproteobacteria</taxon>
        <taxon>Burkholderiales</taxon>
        <taxon>Alcaligenaceae</taxon>
        <taxon>Bordetella</taxon>
    </lineage>
</organism>
<sequence>MRINRSCFARSGAFIILALAASNAQAADKIVHLPLQKAIDAATAAGKLDGSVKFYLAGTGPKGKILRAGAVTNKKGNAFAKKNEEACIWTAQSALIQLQDAAHEAGANAVTDIVSYFRKKEYTSKTDFECHAGAIMAGVALKGNLVRVGK</sequence>
<accession>A9IDB2</accession>
<name>A9IDB2_BORPD</name>
<dbReference type="EMBL" id="AM902716">
    <property type="protein sequence ID" value="CAP44791.1"/>
    <property type="molecule type" value="Genomic_DNA"/>
</dbReference>
<keyword evidence="3" id="KW-1185">Reference proteome</keyword>
<reference evidence="2 3" key="1">
    <citation type="journal article" date="2008" name="BMC Genomics">
        <title>The missing link: Bordetella petrii is endowed with both the metabolic versatility of environmental bacteria and virulence traits of pathogenic Bordetellae.</title>
        <authorList>
            <person name="Gross R."/>
            <person name="Guzman C.A."/>
            <person name="Sebaihia M."/>
            <person name="Martins Dos Santos V.A."/>
            <person name="Pieper D.H."/>
            <person name="Koebnik R."/>
            <person name="Lechner M."/>
            <person name="Bartels D."/>
            <person name="Buhrmester J."/>
            <person name="Choudhuri J.V."/>
            <person name="Ebensen T."/>
            <person name="Gaigalat L."/>
            <person name="Herrmann S."/>
            <person name="Khachane A.N."/>
            <person name="Larisch C."/>
            <person name="Link S."/>
            <person name="Linke B."/>
            <person name="Meyer F."/>
            <person name="Mormann S."/>
            <person name="Nakunst D."/>
            <person name="Rueckert C."/>
            <person name="Schneiker-Bekel S."/>
            <person name="Schulze K."/>
            <person name="Vorhoelter F.J."/>
            <person name="Yevsa T."/>
            <person name="Engle J.T."/>
            <person name="Goldman W.E."/>
            <person name="Puehler A."/>
            <person name="Goebel U.B."/>
            <person name="Goesmann A."/>
            <person name="Bloecker H."/>
            <person name="Kaiser O."/>
            <person name="Martinez-Arias R."/>
        </authorList>
    </citation>
    <scope>NUCLEOTIDE SEQUENCE [LARGE SCALE GENOMIC DNA]</scope>
    <source>
        <strain evidence="3">ATCC BAA-461 / DSM 12804 / CCUG 43448 / CIP 107267 / Se-1111R</strain>
    </source>
</reference>
<dbReference type="Proteomes" id="UP000001225">
    <property type="component" value="Chromosome"/>
</dbReference>
<evidence type="ECO:0000313" key="3">
    <source>
        <dbReference type="Proteomes" id="UP000001225"/>
    </source>
</evidence>